<gene>
    <name evidence="1" type="ORF">MEDL_24352</name>
</gene>
<keyword evidence="2" id="KW-1185">Reference proteome</keyword>
<name>A0A8S3RZS7_MYTED</name>
<dbReference type="OrthoDB" id="6100337at2759"/>
<dbReference type="AlphaFoldDB" id="A0A8S3RZS7"/>
<dbReference type="Proteomes" id="UP000683360">
    <property type="component" value="Unassembled WGS sequence"/>
</dbReference>
<evidence type="ECO:0000313" key="1">
    <source>
        <dbReference type="EMBL" id="CAG2210259.1"/>
    </source>
</evidence>
<organism evidence="1 2">
    <name type="scientific">Mytilus edulis</name>
    <name type="common">Blue mussel</name>
    <dbReference type="NCBI Taxonomy" id="6550"/>
    <lineage>
        <taxon>Eukaryota</taxon>
        <taxon>Metazoa</taxon>
        <taxon>Spiralia</taxon>
        <taxon>Lophotrochozoa</taxon>
        <taxon>Mollusca</taxon>
        <taxon>Bivalvia</taxon>
        <taxon>Autobranchia</taxon>
        <taxon>Pteriomorphia</taxon>
        <taxon>Mytilida</taxon>
        <taxon>Mytiloidea</taxon>
        <taxon>Mytilidae</taxon>
        <taxon>Mytilinae</taxon>
        <taxon>Mytilus</taxon>
    </lineage>
</organism>
<reference evidence="1" key="1">
    <citation type="submission" date="2021-03" db="EMBL/GenBank/DDBJ databases">
        <authorList>
            <person name="Bekaert M."/>
        </authorList>
    </citation>
    <scope>NUCLEOTIDE SEQUENCE</scope>
</reference>
<comment type="caution">
    <text evidence="1">The sequence shown here is derived from an EMBL/GenBank/DDBJ whole genome shotgun (WGS) entry which is preliminary data.</text>
</comment>
<protein>
    <submittedName>
        <fullName evidence="1">Uncharacterized protein</fullName>
    </submittedName>
</protein>
<accession>A0A8S3RZS7</accession>
<evidence type="ECO:0000313" key="2">
    <source>
        <dbReference type="Proteomes" id="UP000683360"/>
    </source>
</evidence>
<sequence>MDASFKLCVQKPNAGVLMAHSKLLKDSSAIYPYVSSSFKIASVSKGEYSHSQNNLFMGEVPSQLIVVLVSSAAYEGDYKRSPYHFPAFDCNFIAMYVDGQSYPAKPLQPNFLGHNVVEAYRSLTAIRKDVNISLSDYTGGYAIYVLNVDENVDFNTKRREDCRLEVRFGTALSESVTILMYGKFRGFYRSTNPEVYCYNE</sequence>
<proteinExistence type="predicted"/>
<dbReference type="EMBL" id="CAJPWZ010001228">
    <property type="protein sequence ID" value="CAG2210259.1"/>
    <property type="molecule type" value="Genomic_DNA"/>
</dbReference>